<dbReference type="InterPro" id="IPR013783">
    <property type="entry name" value="Ig-like_fold"/>
</dbReference>
<keyword evidence="7" id="KW-1133">Transmembrane helix</keyword>
<dbReference type="EMBL" id="OW240920">
    <property type="protein sequence ID" value="CAH2314433.1"/>
    <property type="molecule type" value="Genomic_DNA"/>
</dbReference>
<feature type="domain" description="Ig-like" evidence="8">
    <location>
        <begin position="30"/>
        <end position="114"/>
    </location>
</feature>
<accession>A0AAD1T202</accession>
<dbReference type="PANTHER" id="PTHR16675">
    <property type="entry name" value="MHC CLASS I-RELATED"/>
    <property type="match status" value="1"/>
</dbReference>
<organism evidence="9 10">
    <name type="scientific">Pelobates cultripes</name>
    <name type="common">Western spadefoot toad</name>
    <dbReference type="NCBI Taxonomy" id="61616"/>
    <lineage>
        <taxon>Eukaryota</taxon>
        <taxon>Metazoa</taxon>
        <taxon>Chordata</taxon>
        <taxon>Craniata</taxon>
        <taxon>Vertebrata</taxon>
        <taxon>Euteleostomi</taxon>
        <taxon>Amphibia</taxon>
        <taxon>Batrachia</taxon>
        <taxon>Anura</taxon>
        <taxon>Pelobatoidea</taxon>
        <taxon>Pelobatidae</taxon>
        <taxon>Pelobates</taxon>
    </lineage>
</organism>
<dbReference type="SMART" id="SM00407">
    <property type="entry name" value="IGc1"/>
    <property type="match status" value="1"/>
</dbReference>
<evidence type="ECO:0000256" key="7">
    <source>
        <dbReference type="SAM" id="Phobius"/>
    </source>
</evidence>
<feature type="region of interest" description="Disordered" evidence="6">
    <location>
        <begin position="1"/>
        <end position="36"/>
    </location>
</feature>
<dbReference type="PROSITE" id="PS00290">
    <property type="entry name" value="IG_MHC"/>
    <property type="match status" value="1"/>
</dbReference>
<evidence type="ECO:0000313" key="9">
    <source>
        <dbReference type="EMBL" id="CAH2314433.1"/>
    </source>
</evidence>
<keyword evidence="7" id="KW-0812">Transmembrane</keyword>
<reference evidence="9" key="1">
    <citation type="submission" date="2022-03" db="EMBL/GenBank/DDBJ databases">
        <authorList>
            <person name="Alioto T."/>
            <person name="Alioto T."/>
            <person name="Gomez Garrido J."/>
        </authorList>
    </citation>
    <scope>NUCLEOTIDE SEQUENCE</scope>
</reference>
<keyword evidence="5" id="KW-0325">Glycoprotein</keyword>
<dbReference type="InterPro" id="IPR003006">
    <property type="entry name" value="Ig/MHC_CS"/>
</dbReference>
<dbReference type="GO" id="GO:0006955">
    <property type="term" value="P:immune response"/>
    <property type="evidence" value="ECO:0007669"/>
    <property type="project" value="TreeGrafter"/>
</dbReference>
<dbReference type="FunFam" id="2.60.40.10:FF:000204">
    <property type="entry name" value="Major histocompatibility complex, class I-related protein"/>
    <property type="match status" value="1"/>
</dbReference>
<dbReference type="InterPro" id="IPR003597">
    <property type="entry name" value="Ig_C1-set"/>
</dbReference>
<feature type="compositionally biased region" description="Basic and acidic residues" evidence="6">
    <location>
        <begin position="1"/>
        <end position="10"/>
    </location>
</feature>
<dbReference type="AlphaFoldDB" id="A0AAD1T202"/>
<feature type="transmembrane region" description="Helical" evidence="7">
    <location>
        <begin position="124"/>
        <end position="145"/>
    </location>
</feature>
<evidence type="ECO:0000256" key="2">
    <source>
        <dbReference type="ARBA" id="ARBA00022729"/>
    </source>
</evidence>
<dbReference type="PROSITE" id="PS50835">
    <property type="entry name" value="IG_LIKE"/>
    <property type="match status" value="1"/>
</dbReference>
<gene>
    <name evidence="9" type="ORF">PECUL_23A047069</name>
</gene>
<dbReference type="PANTHER" id="PTHR16675:SF235">
    <property type="entry name" value="SHKT DOMAIN-CONTAINING PROTEIN"/>
    <property type="match status" value="1"/>
</dbReference>
<keyword evidence="4" id="KW-1015">Disulfide bond</keyword>
<dbReference type="Gene3D" id="2.60.40.10">
    <property type="entry name" value="Immunoglobulins"/>
    <property type="match status" value="1"/>
</dbReference>
<evidence type="ECO:0000256" key="5">
    <source>
        <dbReference type="ARBA" id="ARBA00023180"/>
    </source>
</evidence>
<evidence type="ECO:0000256" key="1">
    <source>
        <dbReference type="ARBA" id="ARBA00004370"/>
    </source>
</evidence>
<dbReference type="InterPro" id="IPR007110">
    <property type="entry name" value="Ig-like_dom"/>
</dbReference>
<name>A0AAD1T202_PELCU</name>
<feature type="compositionally biased region" description="Basic and acidic residues" evidence="6">
    <location>
        <begin position="24"/>
        <end position="36"/>
    </location>
</feature>
<dbReference type="InterPro" id="IPR036179">
    <property type="entry name" value="Ig-like_dom_sf"/>
</dbReference>
<dbReference type="SUPFAM" id="SSF48726">
    <property type="entry name" value="Immunoglobulin"/>
    <property type="match status" value="1"/>
</dbReference>
<comment type="subcellular location">
    <subcellularLocation>
        <location evidence="1">Membrane</location>
    </subcellularLocation>
</comment>
<evidence type="ECO:0000259" key="8">
    <source>
        <dbReference type="PROSITE" id="PS50835"/>
    </source>
</evidence>
<sequence length="243" mass="26985">MGSKEKEGSARRRKGQQGAGSGSKKQEVPPEVKVSEQKADGATKLLCQVYGFYPRDVDVNWKRDDIDVPLDEAKQVLPNTDDTYQITVTVEVLPEDIGEYTCHVEHISLDKILIVKLEPKSNLIMWRVIGVAILAVIGVSVAGFVMRKKRSGANSEAPMRAWNHENCHQVSTNNVEDGSFDRARVTRVFRSSMTYQASGLNRKGIYYADRTAEPVTVVGFNVKEGFPIESKPSSLSIPEEVTE</sequence>
<dbReference type="GO" id="GO:0009897">
    <property type="term" value="C:external side of plasma membrane"/>
    <property type="evidence" value="ECO:0007669"/>
    <property type="project" value="TreeGrafter"/>
</dbReference>
<keyword evidence="3 7" id="KW-0472">Membrane</keyword>
<proteinExistence type="predicted"/>
<evidence type="ECO:0000313" key="10">
    <source>
        <dbReference type="Proteomes" id="UP001295444"/>
    </source>
</evidence>
<dbReference type="GO" id="GO:0005615">
    <property type="term" value="C:extracellular space"/>
    <property type="evidence" value="ECO:0007669"/>
    <property type="project" value="TreeGrafter"/>
</dbReference>
<evidence type="ECO:0000256" key="3">
    <source>
        <dbReference type="ARBA" id="ARBA00023136"/>
    </source>
</evidence>
<evidence type="ECO:0000256" key="4">
    <source>
        <dbReference type="ARBA" id="ARBA00023157"/>
    </source>
</evidence>
<dbReference type="Proteomes" id="UP001295444">
    <property type="component" value="Chromosome 09"/>
</dbReference>
<dbReference type="InterPro" id="IPR050208">
    <property type="entry name" value="MHC_class-I_related"/>
</dbReference>
<evidence type="ECO:0000256" key="6">
    <source>
        <dbReference type="SAM" id="MobiDB-lite"/>
    </source>
</evidence>
<dbReference type="Pfam" id="PF07654">
    <property type="entry name" value="C1-set"/>
    <property type="match status" value="1"/>
</dbReference>
<protein>
    <submittedName>
        <fullName evidence="9">Major histocompatibility complex class I-related gene -like</fullName>
    </submittedName>
</protein>
<keyword evidence="2" id="KW-0732">Signal</keyword>
<keyword evidence="10" id="KW-1185">Reference proteome</keyword>